<keyword evidence="1" id="KW-0732">Signal</keyword>
<dbReference type="EMBL" id="BMIH01000001">
    <property type="protein sequence ID" value="GGB16428.1"/>
    <property type="molecule type" value="Genomic_DNA"/>
</dbReference>
<comment type="caution">
    <text evidence="2">The sequence shown here is derived from an EMBL/GenBank/DDBJ whole genome shotgun (WGS) entry which is preliminary data.</text>
</comment>
<accession>A0A916SU50</accession>
<feature type="chain" id="PRO_5037884777" description="Tetratricopeptide repeat protein" evidence="1">
    <location>
        <begin position="22"/>
        <end position="116"/>
    </location>
</feature>
<protein>
    <recommendedName>
        <fullName evidence="4">Tetratricopeptide repeat protein</fullName>
    </recommendedName>
</protein>
<name>A0A916SU50_9SPHN</name>
<feature type="signal peptide" evidence="1">
    <location>
        <begin position="1"/>
        <end position="21"/>
    </location>
</feature>
<reference evidence="2" key="1">
    <citation type="journal article" date="2014" name="Int. J. Syst. Evol. Microbiol.">
        <title>Complete genome sequence of Corynebacterium casei LMG S-19264T (=DSM 44701T), isolated from a smear-ripened cheese.</title>
        <authorList>
            <consortium name="US DOE Joint Genome Institute (JGI-PGF)"/>
            <person name="Walter F."/>
            <person name="Albersmeier A."/>
            <person name="Kalinowski J."/>
            <person name="Ruckert C."/>
        </authorList>
    </citation>
    <scope>NUCLEOTIDE SEQUENCE</scope>
    <source>
        <strain evidence="2">CGMCC 1.15330</strain>
    </source>
</reference>
<dbReference type="RefSeq" id="WP_188656797.1">
    <property type="nucleotide sequence ID" value="NZ_BMIH01000001.1"/>
</dbReference>
<dbReference type="SUPFAM" id="SSF48452">
    <property type="entry name" value="TPR-like"/>
    <property type="match status" value="1"/>
</dbReference>
<dbReference type="Gene3D" id="1.25.40.10">
    <property type="entry name" value="Tetratricopeptide repeat domain"/>
    <property type="match status" value="1"/>
</dbReference>
<proteinExistence type="predicted"/>
<gene>
    <name evidence="2" type="ORF">GCM10011380_02390</name>
</gene>
<evidence type="ECO:0000313" key="2">
    <source>
        <dbReference type="EMBL" id="GGB16428.1"/>
    </source>
</evidence>
<evidence type="ECO:0000256" key="1">
    <source>
        <dbReference type="SAM" id="SignalP"/>
    </source>
</evidence>
<organism evidence="2 3">
    <name type="scientific">Sphingomonas metalli</name>
    <dbReference type="NCBI Taxonomy" id="1779358"/>
    <lineage>
        <taxon>Bacteria</taxon>
        <taxon>Pseudomonadati</taxon>
        <taxon>Pseudomonadota</taxon>
        <taxon>Alphaproteobacteria</taxon>
        <taxon>Sphingomonadales</taxon>
        <taxon>Sphingomonadaceae</taxon>
        <taxon>Sphingomonas</taxon>
    </lineage>
</organism>
<keyword evidence="3" id="KW-1185">Reference proteome</keyword>
<dbReference type="AlphaFoldDB" id="A0A916SU50"/>
<dbReference type="Proteomes" id="UP000623067">
    <property type="component" value="Unassembled WGS sequence"/>
</dbReference>
<evidence type="ECO:0000313" key="3">
    <source>
        <dbReference type="Proteomes" id="UP000623067"/>
    </source>
</evidence>
<reference evidence="2" key="2">
    <citation type="submission" date="2020-09" db="EMBL/GenBank/DDBJ databases">
        <authorList>
            <person name="Sun Q."/>
            <person name="Zhou Y."/>
        </authorList>
    </citation>
    <scope>NUCLEOTIDE SEQUENCE</scope>
    <source>
        <strain evidence="2">CGMCC 1.15330</strain>
    </source>
</reference>
<sequence>MRRMMVAVAAVAMAMPAAGFAQGDRTGYQAIAQGDLSQAEATLTAERRIYPRRPELMLNLAAVYGRTGRADAARQLYRAVLDQPDVAMLMPSGASVSAHAIAQHALTLSPDRLATR</sequence>
<dbReference type="Pfam" id="PF14559">
    <property type="entry name" value="TPR_19"/>
    <property type="match status" value="1"/>
</dbReference>
<evidence type="ECO:0008006" key="4">
    <source>
        <dbReference type="Google" id="ProtNLM"/>
    </source>
</evidence>
<dbReference type="InterPro" id="IPR011990">
    <property type="entry name" value="TPR-like_helical_dom_sf"/>
</dbReference>